<proteinExistence type="predicted"/>
<dbReference type="PANTHER" id="PTHR32194:SF10">
    <property type="entry name" value="PROTEASOME SUBUNIT BETA TYPE-3"/>
    <property type="match status" value="1"/>
</dbReference>
<keyword evidence="2" id="KW-0963">Cytoplasm</keyword>
<dbReference type="AlphaFoldDB" id="A0A8C9JN06"/>
<accession>A0A8C9JN06</accession>
<evidence type="ECO:0000256" key="1">
    <source>
        <dbReference type="ARBA" id="ARBA00004123"/>
    </source>
</evidence>
<name>A0A8C9JN06_PANTA</name>
<dbReference type="GO" id="GO:0005839">
    <property type="term" value="C:proteasome core complex"/>
    <property type="evidence" value="ECO:0007669"/>
    <property type="project" value="InterPro"/>
</dbReference>
<evidence type="ECO:0000256" key="2">
    <source>
        <dbReference type="ARBA" id="ARBA00022490"/>
    </source>
</evidence>
<dbReference type="PROSITE" id="PS00854">
    <property type="entry name" value="PROTEASOME_BETA_1"/>
    <property type="match status" value="1"/>
</dbReference>
<dbReference type="GO" id="GO:0051603">
    <property type="term" value="P:proteolysis involved in protein catabolic process"/>
    <property type="evidence" value="ECO:0007669"/>
    <property type="project" value="InterPro"/>
</dbReference>
<comment type="subcellular location">
    <subcellularLocation>
        <location evidence="1">Nucleus</location>
    </subcellularLocation>
</comment>
<dbReference type="Proteomes" id="UP000675900">
    <property type="component" value="Unassembled WGS sequence"/>
</dbReference>
<dbReference type="InterPro" id="IPR001353">
    <property type="entry name" value="Proteasome_sua/b"/>
</dbReference>
<evidence type="ECO:0000256" key="3">
    <source>
        <dbReference type="ARBA" id="ARBA00022942"/>
    </source>
</evidence>
<evidence type="ECO:0008006" key="6">
    <source>
        <dbReference type="Google" id="ProtNLM"/>
    </source>
</evidence>
<keyword evidence="3" id="KW-0647">Proteasome</keyword>
<dbReference type="SUPFAM" id="SSF56235">
    <property type="entry name" value="N-terminal nucleophile aminohydrolases (Ntn hydrolases)"/>
    <property type="match status" value="1"/>
</dbReference>
<reference evidence="4" key="1">
    <citation type="submission" date="2025-08" db="UniProtKB">
        <authorList>
            <consortium name="Ensembl"/>
        </authorList>
    </citation>
    <scope>IDENTIFICATION</scope>
</reference>
<reference evidence="4" key="2">
    <citation type="submission" date="2025-09" db="UniProtKB">
        <authorList>
            <consortium name="Ensembl"/>
        </authorList>
    </citation>
    <scope>IDENTIFICATION</scope>
</reference>
<dbReference type="GO" id="GO:0005634">
    <property type="term" value="C:nucleus"/>
    <property type="evidence" value="ECO:0007669"/>
    <property type="project" value="UniProtKB-SubCell"/>
</dbReference>
<dbReference type="InterPro" id="IPR016050">
    <property type="entry name" value="Proteasome_bsu_CS"/>
</dbReference>
<protein>
    <recommendedName>
        <fullName evidence="6">Proteasome component C10-II</fullName>
    </recommendedName>
</protein>
<dbReference type="GO" id="GO:0005737">
    <property type="term" value="C:cytoplasm"/>
    <property type="evidence" value="ECO:0007669"/>
    <property type="project" value="TreeGrafter"/>
</dbReference>
<dbReference type="PANTHER" id="PTHR32194">
    <property type="entry name" value="METALLOPROTEASE TLDD"/>
    <property type="match status" value="1"/>
</dbReference>
<dbReference type="InterPro" id="IPR023333">
    <property type="entry name" value="Proteasome_suB-type"/>
</dbReference>
<dbReference type="Pfam" id="PF00227">
    <property type="entry name" value="Proteasome"/>
    <property type="match status" value="1"/>
</dbReference>
<keyword evidence="5" id="KW-1185">Reference proteome</keyword>
<organism evidence="4 5">
    <name type="scientific">Panthera tigris altaica</name>
    <name type="common">Siberian tiger</name>
    <dbReference type="NCBI Taxonomy" id="74533"/>
    <lineage>
        <taxon>Eukaryota</taxon>
        <taxon>Metazoa</taxon>
        <taxon>Chordata</taxon>
        <taxon>Craniata</taxon>
        <taxon>Vertebrata</taxon>
        <taxon>Euteleostomi</taxon>
        <taxon>Mammalia</taxon>
        <taxon>Eutheria</taxon>
        <taxon>Laurasiatheria</taxon>
        <taxon>Carnivora</taxon>
        <taxon>Feliformia</taxon>
        <taxon>Felidae</taxon>
        <taxon>Pantherinae</taxon>
        <taxon>Panthera</taxon>
    </lineage>
</organism>
<evidence type="ECO:0000313" key="4">
    <source>
        <dbReference type="Ensembl" id="ENSPTIP00000011297.1"/>
    </source>
</evidence>
<dbReference type="Ensembl" id="ENSPTIT00000015283.1">
    <property type="protein sequence ID" value="ENSPTIP00000011297.1"/>
    <property type="gene ID" value="ENSPTIG00000011769.1"/>
</dbReference>
<evidence type="ECO:0000313" key="5">
    <source>
        <dbReference type="Proteomes" id="UP000675900"/>
    </source>
</evidence>
<dbReference type="Gene3D" id="3.60.20.10">
    <property type="entry name" value="Glutamine Phosphoribosylpyrophosphate, subunit 1, domain 1"/>
    <property type="match status" value="1"/>
</dbReference>
<dbReference type="GeneTree" id="ENSGT00550000074820"/>
<dbReference type="SMR" id="A0A8C9JN06"/>
<sequence length="109" mass="12421">MSIMSYNGGAVMALKGKNCVAIAADRHFGIQAQMVTTDFRKFFPMGNQLYIGLTGLITDVQTISQQLKFWLNLYELKDGWQIKAYTLMSIMANLLYRDEHCLKPSYKPC</sequence>
<dbReference type="InterPro" id="IPR029055">
    <property type="entry name" value="Ntn_hydrolases_N"/>
</dbReference>